<dbReference type="AlphaFoldDB" id="A0A2N0NSN9"/>
<dbReference type="VEuPathDB" id="FungiDB:FUN_006111"/>
<accession>A0A2N0NSN9</accession>
<proteinExistence type="predicted"/>
<reference evidence="1 2" key="2">
    <citation type="submission" date="2017-09" db="EMBL/GenBank/DDBJ databases">
        <title>Extensive intraspecific genome diversity in a model arbuscular mycorrhizal fungus.</title>
        <authorList>
            <person name="Chen E.C."/>
            <person name="Morin E."/>
            <person name="Beaudet D."/>
            <person name="Noel J."/>
            <person name="Ndikumana S."/>
            <person name="Charron P."/>
            <person name="St-Onge C."/>
            <person name="Giorgi J."/>
            <person name="Grigoriev I.V."/>
            <person name="Roux C."/>
            <person name="Martin F.M."/>
            <person name="Corradi N."/>
        </authorList>
    </citation>
    <scope>NUCLEOTIDE SEQUENCE [LARGE SCALE GENOMIC DNA]</scope>
    <source>
        <strain evidence="1 2">A5</strain>
    </source>
</reference>
<dbReference type="EMBL" id="LLXJ01003104">
    <property type="protein sequence ID" value="PKB97584.1"/>
    <property type="molecule type" value="Genomic_DNA"/>
</dbReference>
<evidence type="ECO:0000313" key="2">
    <source>
        <dbReference type="Proteomes" id="UP000232722"/>
    </source>
</evidence>
<evidence type="ECO:0000313" key="1">
    <source>
        <dbReference type="EMBL" id="PKB97584.1"/>
    </source>
</evidence>
<organism evidence="1 2">
    <name type="scientific">Rhizophagus irregularis</name>
    <dbReference type="NCBI Taxonomy" id="588596"/>
    <lineage>
        <taxon>Eukaryota</taxon>
        <taxon>Fungi</taxon>
        <taxon>Fungi incertae sedis</taxon>
        <taxon>Mucoromycota</taxon>
        <taxon>Glomeromycotina</taxon>
        <taxon>Glomeromycetes</taxon>
        <taxon>Glomerales</taxon>
        <taxon>Glomeraceae</taxon>
        <taxon>Rhizophagus</taxon>
    </lineage>
</organism>
<reference evidence="1 2" key="1">
    <citation type="submission" date="2016-04" db="EMBL/GenBank/DDBJ databases">
        <title>Genome analyses suggest a sexual origin of heterokaryosis in a supposedly ancient asexual fungus.</title>
        <authorList>
            <person name="Ropars J."/>
            <person name="Sedzielewska K."/>
            <person name="Noel J."/>
            <person name="Charron P."/>
            <person name="Farinelli L."/>
            <person name="Marton T."/>
            <person name="Kruger M."/>
            <person name="Pelin A."/>
            <person name="Brachmann A."/>
            <person name="Corradi N."/>
        </authorList>
    </citation>
    <scope>NUCLEOTIDE SEQUENCE [LARGE SCALE GENOMIC DNA]</scope>
    <source>
        <strain evidence="1 2">A5</strain>
    </source>
</reference>
<protein>
    <submittedName>
        <fullName evidence="1">Uncharacterized protein</fullName>
    </submittedName>
</protein>
<dbReference type="VEuPathDB" id="FungiDB:RhiirFUN_012191"/>
<sequence length="91" mass="10560">MSYFILTAANTSNELAKVTILFLSAVKKQPKLMKSFHIEYDVYLYNKSRTEVIIIIKEYIITTQKIIPPEEDEPSIVNLNCEDLEKNKAYT</sequence>
<name>A0A2N0NSN9_9GLOM</name>
<gene>
    <name evidence="1" type="ORF">RhiirA5_432861</name>
</gene>
<dbReference type="Proteomes" id="UP000232722">
    <property type="component" value="Unassembled WGS sequence"/>
</dbReference>
<comment type="caution">
    <text evidence="1">The sequence shown here is derived from an EMBL/GenBank/DDBJ whole genome shotgun (WGS) entry which is preliminary data.</text>
</comment>